<dbReference type="KEGG" id="gsn:YC6258_03177"/>
<keyword evidence="1" id="KW-0812">Transmembrane</keyword>
<proteinExistence type="predicted"/>
<name>A0A0C5VPA0_9GAMM</name>
<dbReference type="STRING" id="1445510.YC6258_03177"/>
<dbReference type="Proteomes" id="UP000032266">
    <property type="component" value="Chromosome"/>
</dbReference>
<evidence type="ECO:0000313" key="3">
    <source>
        <dbReference type="Proteomes" id="UP000032266"/>
    </source>
</evidence>
<keyword evidence="3" id="KW-1185">Reference proteome</keyword>
<protein>
    <submittedName>
        <fullName evidence="2">Uncharacterized protein</fullName>
    </submittedName>
</protein>
<gene>
    <name evidence="2" type="ORF">YC6258_03177</name>
</gene>
<reference evidence="2 3" key="1">
    <citation type="submission" date="2014-01" db="EMBL/GenBank/DDBJ databases">
        <title>Full genme sequencing of cellulolytic bacterium Gynuella sunshinyii YC6258T gen. nov., sp. nov.</title>
        <authorList>
            <person name="Khan H."/>
            <person name="Chung E.J."/>
            <person name="Chung Y.R."/>
        </authorList>
    </citation>
    <scope>NUCLEOTIDE SEQUENCE [LARGE SCALE GENOMIC DNA]</scope>
    <source>
        <strain evidence="2 3">YC6258</strain>
    </source>
</reference>
<organism evidence="2 3">
    <name type="scientific">Gynuella sunshinyii YC6258</name>
    <dbReference type="NCBI Taxonomy" id="1445510"/>
    <lineage>
        <taxon>Bacteria</taxon>
        <taxon>Pseudomonadati</taxon>
        <taxon>Pseudomonadota</taxon>
        <taxon>Gammaproteobacteria</taxon>
        <taxon>Oceanospirillales</taxon>
        <taxon>Saccharospirillaceae</taxon>
        <taxon>Gynuella</taxon>
    </lineage>
</organism>
<keyword evidence="1" id="KW-1133">Transmembrane helix</keyword>
<feature type="transmembrane region" description="Helical" evidence="1">
    <location>
        <begin position="61"/>
        <end position="83"/>
    </location>
</feature>
<keyword evidence="1" id="KW-0472">Membrane</keyword>
<evidence type="ECO:0000313" key="2">
    <source>
        <dbReference type="EMBL" id="AJQ95213.1"/>
    </source>
</evidence>
<sequence>MVIRMSDDIFDLEAEKKLKRELANLTESIEPPDYLWDRIQSQLQIPVPSDIQRESGQNTRWLFYGVAASFAFAFLALGVTVWGQFNATSLIHQIASTDRGGLTATSQLVSPINLTDRFRHVSPEARAVVEANMEVIQQALNEIYAALAQDPDNHDLNEILQETLEQKHRLLETADMLSL</sequence>
<accession>A0A0C5VPA0</accession>
<dbReference type="HOGENOM" id="CLU_1501473_0_0_6"/>
<dbReference type="EMBL" id="CP007142">
    <property type="protein sequence ID" value="AJQ95213.1"/>
    <property type="molecule type" value="Genomic_DNA"/>
</dbReference>
<dbReference type="AlphaFoldDB" id="A0A0C5VPA0"/>
<evidence type="ECO:0000256" key="1">
    <source>
        <dbReference type="SAM" id="Phobius"/>
    </source>
</evidence>